<proteinExistence type="predicted"/>
<evidence type="ECO:0000313" key="3">
    <source>
        <dbReference type="Proteomes" id="UP001161497"/>
    </source>
</evidence>
<dbReference type="PANTHER" id="PTHR45033">
    <property type="match status" value="1"/>
</dbReference>
<keyword evidence="2" id="KW-0560">Oxidoreductase</keyword>
<dbReference type="InterPro" id="IPR020843">
    <property type="entry name" value="ER"/>
</dbReference>
<dbReference type="Pfam" id="PF00107">
    <property type="entry name" value="ADH_zinc_N"/>
    <property type="match status" value="1"/>
</dbReference>
<accession>A0ABM9IEZ2</accession>
<dbReference type="InterPro" id="IPR036291">
    <property type="entry name" value="NAD(P)-bd_dom_sf"/>
</dbReference>
<dbReference type="Pfam" id="PF08240">
    <property type="entry name" value="ADH_N"/>
    <property type="match status" value="1"/>
</dbReference>
<dbReference type="Gene3D" id="3.40.50.720">
    <property type="entry name" value="NAD(P)-binding Rossmann-like Domain"/>
    <property type="match status" value="1"/>
</dbReference>
<dbReference type="CDD" id="cd08276">
    <property type="entry name" value="MDR7"/>
    <property type="match status" value="1"/>
</dbReference>
<organism evidence="2 3">
    <name type="scientific">Candidatus Methylacidiphilum fumarolicum</name>
    <dbReference type="NCBI Taxonomy" id="591154"/>
    <lineage>
        <taxon>Bacteria</taxon>
        <taxon>Pseudomonadati</taxon>
        <taxon>Verrucomicrobiota</taxon>
        <taxon>Methylacidiphilae</taxon>
        <taxon>Methylacidiphilales</taxon>
        <taxon>Methylacidiphilaceae</taxon>
        <taxon>Methylacidiphilum (ex Ratnadevi et al. 2023)</taxon>
    </lineage>
</organism>
<name>A0ABM9IEZ2_9BACT</name>
<keyword evidence="3" id="KW-1185">Reference proteome</keyword>
<protein>
    <submittedName>
        <fullName evidence="2">Alcohol dehydrogenase</fullName>
        <ecNumber evidence="2">1.1.1.1</ecNumber>
    </submittedName>
</protein>
<evidence type="ECO:0000313" key="2">
    <source>
        <dbReference type="EMBL" id="CAI9086259.1"/>
    </source>
</evidence>
<dbReference type="InterPro" id="IPR013154">
    <property type="entry name" value="ADH-like_N"/>
</dbReference>
<dbReference type="Proteomes" id="UP001161497">
    <property type="component" value="Chromosome"/>
</dbReference>
<evidence type="ECO:0000259" key="1">
    <source>
        <dbReference type="SMART" id="SM00829"/>
    </source>
</evidence>
<dbReference type="SUPFAM" id="SSF51735">
    <property type="entry name" value="NAD(P)-binding Rossmann-fold domains"/>
    <property type="match status" value="1"/>
</dbReference>
<feature type="domain" description="Enoyl reductase (ER)" evidence="1">
    <location>
        <begin position="10"/>
        <end position="333"/>
    </location>
</feature>
<dbReference type="EC" id="1.1.1.1" evidence="2"/>
<dbReference type="InterPro" id="IPR052711">
    <property type="entry name" value="Zinc_ADH-like"/>
</dbReference>
<dbReference type="InterPro" id="IPR011032">
    <property type="entry name" value="GroES-like_sf"/>
</dbReference>
<dbReference type="EMBL" id="OX458932">
    <property type="protein sequence ID" value="CAI9086259.1"/>
    <property type="molecule type" value="Genomic_DNA"/>
</dbReference>
<sequence>MKAVRIHTFGLDGLAMVDLADPKEPKDKEILVRLQAVSLNYRDWLMVKGLYNPDQALPLIPCSDGAGEVVAVGKAVQSFRPGDRVVGTFFQDWLAGPFEKKYAQSVLGGPLDGTLAEYIILKEEGALPVPKNLSFEEAATLPCAALTAWNGIVEEATVSPGQTVVVQGSGGVSLFSMQFALACGAQVIFLSRSEEKIEKAKRLGAKEGINITKEKNWHRKVRELTEGRGADVLIDVLGGNLEESIKAVKHGGMVCSIGILVGLKAEIDVVSLLMRQAKIHGIYVGNRLMFEAMNRAITTLGIKPLIDTVFPFSQYKEAFLRLESGKHFGKIVLRLGGKSGVL</sequence>
<dbReference type="SUPFAM" id="SSF50129">
    <property type="entry name" value="GroES-like"/>
    <property type="match status" value="1"/>
</dbReference>
<dbReference type="SMART" id="SM00829">
    <property type="entry name" value="PKS_ER"/>
    <property type="match status" value="1"/>
</dbReference>
<dbReference type="InterPro" id="IPR013149">
    <property type="entry name" value="ADH-like_C"/>
</dbReference>
<dbReference type="RefSeq" id="WP_009059267.1">
    <property type="nucleotide sequence ID" value="NZ_JAHXRZ010000007.1"/>
</dbReference>
<dbReference type="PANTHER" id="PTHR45033:SF2">
    <property type="entry name" value="ZINC-TYPE ALCOHOL DEHYDROGENASE-LIKE PROTEIN C1773.06C"/>
    <property type="match status" value="1"/>
</dbReference>
<dbReference type="Gene3D" id="3.90.180.10">
    <property type="entry name" value="Medium-chain alcohol dehydrogenases, catalytic domain"/>
    <property type="match status" value="1"/>
</dbReference>
<reference evidence="2" key="1">
    <citation type="submission" date="2023-03" db="EMBL/GenBank/DDBJ databases">
        <authorList>
            <person name="Cremers G."/>
            <person name="Picone N."/>
        </authorList>
    </citation>
    <scope>NUCLEOTIDE SEQUENCE</scope>
    <source>
        <strain evidence="2">Sample_alias</strain>
    </source>
</reference>
<dbReference type="GO" id="GO:0004022">
    <property type="term" value="F:alcohol dehydrogenase (NAD+) activity"/>
    <property type="evidence" value="ECO:0007669"/>
    <property type="project" value="UniProtKB-EC"/>
</dbReference>
<gene>
    <name evidence="2" type="ORF">MFUM_1937</name>
</gene>